<proteinExistence type="inferred from homology"/>
<feature type="region of interest" description="Disordered" evidence="3">
    <location>
        <begin position="152"/>
        <end position="202"/>
    </location>
</feature>
<dbReference type="EMBL" id="OC924207">
    <property type="protein sequence ID" value="CAD7655371.1"/>
    <property type="molecule type" value="Genomic_DNA"/>
</dbReference>
<dbReference type="EMBL" id="CAJPVJ010009382">
    <property type="protein sequence ID" value="CAG2172558.1"/>
    <property type="molecule type" value="Genomic_DNA"/>
</dbReference>
<comment type="similarity">
    <text evidence="1">Belongs to the LTV1 family.</text>
</comment>
<evidence type="ECO:0000256" key="1">
    <source>
        <dbReference type="ARBA" id="ARBA00009078"/>
    </source>
</evidence>
<keyword evidence="5" id="KW-1185">Reference proteome</keyword>
<evidence type="ECO:0000256" key="2">
    <source>
        <dbReference type="ARBA" id="ARBA00021561"/>
    </source>
</evidence>
<feature type="region of interest" description="Disordered" evidence="3">
    <location>
        <begin position="383"/>
        <end position="442"/>
    </location>
</feature>
<dbReference type="Proteomes" id="UP000728032">
    <property type="component" value="Unassembled WGS sequence"/>
</dbReference>
<organism evidence="4">
    <name type="scientific">Oppiella nova</name>
    <dbReference type="NCBI Taxonomy" id="334625"/>
    <lineage>
        <taxon>Eukaryota</taxon>
        <taxon>Metazoa</taxon>
        <taxon>Ecdysozoa</taxon>
        <taxon>Arthropoda</taxon>
        <taxon>Chelicerata</taxon>
        <taxon>Arachnida</taxon>
        <taxon>Acari</taxon>
        <taxon>Acariformes</taxon>
        <taxon>Sarcoptiformes</taxon>
        <taxon>Oribatida</taxon>
        <taxon>Brachypylina</taxon>
        <taxon>Oppioidea</taxon>
        <taxon>Oppiidae</taxon>
        <taxon>Oppiella</taxon>
    </lineage>
</organism>
<feature type="compositionally biased region" description="Basic and acidic residues" evidence="3">
    <location>
        <begin position="410"/>
        <end position="442"/>
    </location>
</feature>
<dbReference type="AlphaFoldDB" id="A0A7R9M8E3"/>
<dbReference type="GO" id="GO:0000056">
    <property type="term" value="P:ribosomal small subunit export from nucleus"/>
    <property type="evidence" value="ECO:0007669"/>
    <property type="project" value="TreeGrafter"/>
</dbReference>
<accession>A0A7R9M8E3</accession>
<feature type="compositionally biased region" description="Low complexity" evidence="3">
    <location>
        <begin position="389"/>
        <end position="409"/>
    </location>
</feature>
<gene>
    <name evidence="4" type="ORF">ONB1V03_LOCUS12014</name>
</gene>
<dbReference type="GO" id="GO:0005634">
    <property type="term" value="C:nucleus"/>
    <property type="evidence" value="ECO:0007669"/>
    <property type="project" value="TreeGrafter"/>
</dbReference>
<dbReference type="Pfam" id="PF04180">
    <property type="entry name" value="LTV"/>
    <property type="match status" value="2"/>
</dbReference>
<dbReference type="PANTHER" id="PTHR21531">
    <property type="entry name" value="LOW-TEMPERATURE VIABILITY PROTEIN LTV1-RELATED"/>
    <property type="match status" value="1"/>
</dbReference>
<protein>
    <recommendedName>
        <fullName evidence="2">Protein LTV1 homolog</fullName>
    </recommendedName>
</protein>
<evidence type="ECO:0000313" key="5">
    <source>
        <dbReference type="Proteomes" id="UP000728032"/>
    </source>
</evidence>
<dbReference type="GO" id="GO:0042274">
    <property type="term" value="P:ribosomal small subunit biogenesis"/>
    <property type="evidence" value="ECO:0007669"/>
    <property type="project" value="InterPro"/>
</dbReference>
<dbReference type="GO" id="GO:0005829">
    <property type="term" value="C:cytosol"/>
    <property type="evidence" value="ECO:0007669"/>
    <property type="project" value="TreeGrafter"/>
</dbReference>
<sequence>MGRRKGFDKKSSVKFKLVHRSQRDPLAADESAPQMVFVDINEDNERKEEQKKYGIYFDDNYDYLQHIRDVDPLTEWQPVEEREKSKKSDLQLPSSLFPSAVEEKEGLLNKAVLPVGPQPDWDPEVVAAMDEDFDFDDPNNQIDDDFVLQAEEEVGEESHHKSGANDDDDDDWEDVSDSEESTLCGSDESGDDSGGQFSDEETKSHFTNYSMSSSVMRRNQNLTLLDQRFETLFETEYADECEIGALDFDDIEGTIDPNNSELMADLVDEFQRMKNEKQVYEKMDSKEFHDFYRKRRNDAKESEELTEIEIFENRKNRDNDGFDCESIISTYSNLYNRPKIITERSIKYPQRVRINEKTGLPVGVLEKPGLTAKKLAKLDAMNAADTDSVNKSSKSVRSSASRLSELSVRPSDETPEQRRQRKSELKEYRRERRLEKKANKEAFKTEDIRLNKEVMNLKKSLNAVKLV</sequence>
<dbReference type="InterPro" id="IPR007307">
    <property type="entry name" value="Ltv1"/>
</dbReference>
<reference evidence="4" key="1">
    <citation type="submission" date="2020-11" db="EMBL/GenBank/DDBJ databases">
        <authorList>
            <person name="Tran Van P."/>
        </authorList>
    </citation>
    <scope>NUCLEOTIDE SEQUENCE</scope>
</reference>
<dbReference type="PANTHER" id="PTHR21531:SF0">
    <property type="entry name" value="PROTEIN LTV1 HOMOLOG"/>
    <property type="match status" value="1"/>
</dbReference>
<evidence type="ECO:0000256" key="3">
    <source>
        <dbReference type="SAM" id="MobiDB-lite"/>
    </source>
</evidence>
<feature type="compositionally biased region" description="Acidic residues" evidence="3">
    <location>
        <begin position="165"/>
        <end position="180"/>
    </location>
</feature>
<dbReference type="GO" id="GO:0030688">
    <property type="term" value="C:preribosome, small subunit precursor"/>
    <property type="evidence" value="ECO:0007669"/>
    <property type="project" value="TreeGrafter"/>
</dbReference>
<name>A0A7R9M8E3_9ACAR</name>
<evidence type="ECO:0000313" key="4">
    <source>
        <dbReference type="EMBL" id="CAD7655371.1"/>
    </source>
</evidence>
<dbReference type="OrthoDB" id="5852896at2759"/>